<organism evidence="1 2">
    <name type="scientific">Paralvinella palmiformis</name>
    <dbReference type="NCBI Taxonomy" id="53620"/>
    <lineage>
        <taxon>Eukaryota</taxon>
        <taxon>Metazoa</taxon>
        <taxon>Spiralia</taxon>
        <taxon>Lophotrochozoa</taxon>
        <taxon>Annelida</taxon>
        <taxon>Polychaeta</taxon>
        <taxon>Sedentaria</taxon>
        <taxon>Canalipalpata</taxon>
        <taxon>Terebellida</taxon>
        <taxon>Terebelliformia</taxon>
        <taxon>Alvinellidae</taxon>
        <taxon>Paralvinella</taxon>
    </lineage>
</organism>
<name>A0AAD9MY06_9ANNE</name>
<proteinExistence type="predicted"/>
<sequence>MPFTNHDVKANSSFVCRKRCDTIPVTITTSVATDIILSENDRVLLTCPDASQCVLTHNIIGKLSRIDVSVGSSYTAYFEIFDFDVALETKVYIQNHDVPPNSSYICYDNCQDISVLVITSVAENIILRKNGVLLICSGAIHCLLNYKGIGSLSRIDVNVGPGYTAYFDICVIAPVTTVFIQNHDIAPNSSYVCHENCEPIAVSVITTVASNITVVENDNVLVHCPDTTLCTYNYNGASQLATFDVSVSSGYTSRITIYVVGTVFRLKRWSHVHFKI</sequence>
<dbReference type="EMBL" id="JAODUP010000530">
    <property type="protein sequence ID" value="KAK2147896.1"/>
    <property type="molecule type" value="Genomic_DNA"/>
</dbReference>
<dbReference type="AlphaFoldDB" id="A0AAD9MY06"/>
<accession>A0AAD9MY06</accession>
<keyword evidence="2" id="KW-1185">Reference proteome</keyword>
<comment type="caution">
    <text evidence="1">The sequence shown here is derived from an EMBL/GenBank/DDBJ whole genome shotgun (WGS) entry which is preliminary data.</text>
</comment>
<dbReference type="Proteomes" id="UP001208570">
    <property type="component" value="Unassembled WGS sequence"/>
</dbReference>
<protein>
    <submittedName>
        <fullName evidence="1">Uncharacterized protein</fullName>
    </submittedName>
</protein>
<evidence type="ECO:0000313" key="1">
    <source>
        <dbReference type="EMBL" id="KAK2147896.1"/>
    </source>
</evidence>
<gene>
    <name evidence="1" type="ORF">LSH36_530g02021</name>
</gene>
<evidence type="ECO:0000313" key="2">
    <source>
        <dbReference type="Proteomes" id="UP001208570"/>
    </source>
</evidence>
<reference evidence="1" key="1">
    <citation type="journal article" date="2023" name="Mol. Biol. Evol.">
        <title>Third-Generation Sequencing Reveals the Adaptive Role of the Epigenome in Three Deep-Sea Polychaetes.</title>
        <authorList>
            <person name="Perez M."/>
            <person name="Aroh O."/>
            <person name="Sun Y."/>
            <person name="Lan Y."/>
            <person name="Juniper S.K."/>
            <person name="Young C.R."/>
            <person name="Angers B."/>
            <person name="Qian P.Y."/>
        </authorList>
    </citation>
    <scope>NUCLEOTIDE SEQUENCE</scope>
    <source>
        <strain evidence="1">P08H-3</strain>
    </source>
</reference>